<dbReference type="OrthoDB" id="9813719at2"/>
<organism evidence="2 3">
    <name type="scientific">Lactonifactor longoviformis DSM 17459</name>
    <dbReference type="NCBI Taxonomy" id="1122155"/>
    <lineage>
        <taxon>Bacteria</taxon>
        <taxon>Bacillati</taxon>
        <taxon>Bacillota</taxon>
        <taxon>Clostridia</taxon>
        <taxon>Eubacteriales</taxon>
        <taxon>Clostridiaceae</taxon>
        <taxon>Lactonifactor</taxon>
    </lineage>
</organism>
<dbReference type="EMBL" id="FQVI01000022">
    <property type="protein sequence ID" value="SHF33611.1"/>
    <property type="molecule type" value="Genomic_DNA"/>
</dbReference>
<evidence type="ECO:0000313" key="3">
    <source>
        <dbReference type="Proteomes" id="UP000184245"/>
    </source>
</evidence>
<dbReference type="Proteomes" id="UP000184245">
    <property type="component" value="Unassembled WGS sequence"/>
</dbReference>
<proteinExistence type="predicted"/>
<feature type="domain" description="Fido" evidence="1">
    <location>
        <begin position="85"/>
        <end position="215"/>
    </location>
</feature>
<dbReference type="RefSeq" id="WP_072853775.1">
    <property type="nucleotide sequence ID" value="NZ_FQVI01000022.1"/>
</dbReference>
<dbReference type="PANTHER" id="PTHR13504">
    <property type="entry name" value="FIDO DOMAIN-CONTAINING PROTEIN DDB_G0283145"/>
    <property type="match status" value="1"/>
</dbReference>
<dbReference type="STRING" id="1122155.SAMN02745158_03330"/>
<dbReference type="InterPro" id="IPR036597">
    <property type="entry name" value="Fido-like_dom_sf"/>
</dbReference>
<dbReference type="Pfam" id="PF02661">
    <property type="entry name" value="Fic"/>
    <property type="match status" value="1"/>
</dbReference>
<reference evidence="2 3" key="1">
    <citation type="submission" date="2016-11" db="EMBL/GenBank/DDBJ databases">
        <authorList>
            <person name="Jaros S."/>
            <person name="Januszkiewicz K."/>
            <person name="Wedrychowicz H."/>
        </authorList>
    </citation>
    <scope>NUCLEOTIDE SEQUENCE [LARGE SCALE GENOMIC DNA]</scope>
    <source>
        <strain evidence="2 3">DSM 17459</strain>
    </source>
</reference>
<dbReference type="PANTHER" id="PTHR13504:SF38">
    <property type="entry name" value="FIDO DOMAIN-CONTAINING PROTEIN"/>
    <property type="match status" value="1"/>
</dbReference>
<keyword evidence="3" id="KW-1185">Reference proteome</keyword>
<evidence type="ECO:0000259" key="1">
    <source>
        <dbReference type="PROSITE" id="PS51459"/>
    </source>
</evidence>
<dbReference type="Gene3D" id="1.10.3290.10">
    <property type="entry name" value="Fido-like domain"/>
    <property type="match status" value="1"/>
</dbReference>
<evidence type="ECO:0000313" key="2">
    <source>
        <dbReference type="EMBL" id="SHF33611.1"/>
    </source>
</evidence>
<sequence length="229" mass="26387">MYEDVVAFWQANQVSELELKEFCMLFAYHCNAIGNPQTTLEATKGIYEHGGVSNFTGDLHTLIEIENQKYMAVYLKDKVESREPLSVELVRAVHKKLMDRCYDSEIYTKGERAGEFKKGGCAVRVELEDVCSTVNQTSQDGILRAAAYFHLNFEEIRPFADGNGRVGEILMNYYLITHNYPPTIIFVEDKDRYFAELHKFDETSNIEGFIQFLKEQTVKTWKLCAEGKF</sequence>
<gene>
    <name evidence="2" type="ORF">SAMN02745158_03330</name>
</gene>
<dbReference type="PROSITE" id="PS51459">
    <property type="entry name" value="FIDO"/>
    <property type="match status" value="1"/>
</dbReference>
<dbReference type="InterPro" id="IPR003812">
    <property type="entry name" value="Fido"/>
</dbReference>
<dbReference type="InterPro" id="IPR040198">
    <property type="entry name" value="Fido_containing"/>
</dbReference>
<protein>
    <submittedName>
        <fullName evidence="2">Fic/DOC family protein</fullName>
    </submittedName>
</protein>
<dbReference type="SUPFAM" id="SSF140931">
    <property type="entry name" value="Fic-like"/>
    <property type="match status" value="1"/>
</dbReference>
<dbReference type="AlphaFoldDB" id="A0A1M5ATN4"/>
<name>A0A1M5ATN4_9CLOT</name>
<accession>A0A1M5ATN4</accession>